<proteinExistence type="predicted"/>
<organism evidence="2 4">
    <name type="scientific">Rhizobium tibeticum</name>
    <dbReference type="NCBI Taxonomy" id="501024"/>
    <lineage>
        <taxon>Bacteria</taxon>
        <taxon>Pseudomonadati</taxon>
        <taxon>Pseudomonadota</taxon>
        <taxon>Alphaproteobacteria</taxon>
        <taxon>Hyphomicrobiales</taxon>
        <taxon>Rhizobiaceae</taxon>
        <taxon>Rhizobium/Agrobacterium group</taxon>
        <taxon>Rhizobium</taxon>
    </lineage>
</organism>
<evidence type="ECO:0000313" key="5">
    <source>
        <dbReference type="Proteomes" id="UP000198939"/>
    </source>
</evidence>
<evidence type="ECO:0000313" key="3">
    <source>
        <dbReference type="EMBL" id="SEO85973.1"/>
    </source>
</evidence>
<protein>
    <submittedName>
        <fullName evidence="2">Uncharacterized protein</fullName>
    </submittedName>
</protein>
<dbReference type="AlphaFoldDB" id="A0A1H8T663"/>
<dbReference type="STRING" id="501024.RTCCBAU85039_5054"/>
<dbReference type="EMBL" id="FNXB01000036">
    <property type="protein sequence ID" value="SEI14220.1"/>
    <property type="molecule type" value="Genomic_DNA"/>
</dbReference>
<keyword evidence="5" id="KW-1185">Reference proteome</keyword>
<reference evidence="2" key="2">
    <citation type="submission" date="2016-10" db="EMBL/GenBank/DDBJ databases">
        <authorList>
            <person name="de Groot N.N."/>
        </authorList>
    </citation>
    <scope>NUCLEOTIDE SEQUENCE [LARGE SCALE GENOMIC DNA]</scope>
    <source>
        <strain evidence="2">CCBAU85039</strain>
    </source>
</reference>
<dbReference type="EMBL" id="FOCV01000027">
    <property type="protein sequence ID" value="SEO85973.1"/>
    <property type="molecule type" value="Genomic_DNA"/>
</dbReference>
<accession>A0A1H8T663</accession>
<gene>
    <name evidence="2" type="ORF">RTCCBAU85039_5054</name>
    <name evidence="3" type="ORF">SAMN05216228_102754</name>
</gene>
<name>A0A1H8T663_9HYPH</name>
<dbReference type="RefSeq" id="WP_167371599.1">
    <property type="nucleotide sequence ID" value="NZ_FNXB01000036.1"/>
</dbReference>
<evidence type="ECO:0000313" key="2">
    <source>
        <dbReference type="EMBL" id="SEI14220.1"/>
    </source>
</evidence>
<feature type="region of interest" description="Disordered" evidence="1">
    <location>
        <begin position="1"/>
        <end position="21"/>
    </location>
</feature>
<evidence type="ECO:0000313" key="4">
    <source>
        <dbReference type="Proteomes" id="UP000183063"/>
    </source>
</evidence>
<reference evidence="3 5" key="3">
    <citation type="submission" date="2016-10" db="EMBL/GenBank/DDBJ databases">
        <authorList>
            <person name="Varghese N."/>
            <person name="Submissions S."/>
        </authorList>
    </citation>
    <scope>NUCLEOTIDE SEQUENCE [LARGE SCALE GENOMIC DNA]</scope>
    <source>
        <strain evidence="3 5">CGMCC 1.7071</strain>
    </source>
</reference>
<reference evidence="4" key="1">
    <citation type="submission" date="2016-10" db="EMBL/GenBank/DDBJ databases">
        <authorList>
            <person name="Wibberg D."/>
        </authorList>
    </citation>
    <scope>NUCLEOTIDE SEQUENCE [LARGE SCALE GENOMIC DNA]</scope>
</reference>
<evidence type="ECO:0000256" key="1">
    <source>
        <dbReference type="SAM" id="MobiDB-lite"/>
    </source>
</evidence>
<dbReference type="Proteomes" id="UP000198939">
    <property type="component" value="Unassembled WGS sequence"/>
</dbReference>
<sequence>MTAWVESGTPTEPGQDPRHVGTVEPMWTLLDLTPGGRPDASEQTEYE</sequence>
<dbReference type="Proteomes" id="UP000183063">
    <property type="component" value="Unassembled WGS sequence"/>
</dbReference>